<keyword evidence="1" id="KW-0732">Signal</keyword>
<dbReference type="RefSeq" id="WP_114072245.1">
    <property type="nucleotide sequence ID" value="NZ_CP029554.1"/>
</dbReference>
<evidence type="ECO:0000313" key="3">
    <source>
        <dbReference type="Proteomes" id="UP000252038"/>
    </source>
</evidence>
<organism evidence="2 3">
    <name type="scientific">Chromobacterium phragmitis</name>
    <dbReference type="NCBI Taxonomy" id="2202141"/>
    <lineage>
        <taxon>Bacteria</taxon>
        <taxon>Pseudomonadati</taxon>
        <taxon>Pseudomonadota</taxon>
        <taxon>Betaproteobacteria</taxon>
        <taxon>Neisseriales</taxon>
        <taxon>Chromobacteriaceae</taxon>
        <taxon>Chromobacterium</taxon>
    </lineage>
</organism>
<name>A0A344UCH3_9NEIS</name>
<dbReference type="EMBL" id="CP029554">
    <property type="protein sequence ID" value="AXE32971.1"/>
    <property type="molecule type" value="Genomic_DNA"/>
</dbReference>
<dbReference type="Pfam" id="PF06980">
    <property type="entry name" value="DUF1302"/>
    <property type="match status" value="1"/>
</dbReference>
<accession>A0A344UCH3</accession>
<gene>
    <name evidence="2" type="ORF">DK843_00770</name>
</gene>
<feature type="signal peptide" evidence="1">
    <location>
        <begin position="1"/>
        <end position="21"/>
    </location>
</feature>
<sequence length="605" mass="65445">MKRIRGCEPLLFMLLAGAGHAGEITVSTLPSGLGEGRQFDLGSWKLEAKGAMAIGNVYRTENPNDMLTGHANAMDTQNDGDLNYRRGDLVSEAWQGYAQGDLRRGDGGMFVSAKAWYDYAMIHRAVPHGHAPNGYAPGAPLNDSQFTLLGRFSGVALSDAYAYGHYLLGDGALTLRLGQQIIPWITPTTILGGIQQVNAMDFNALGRSGTVPEMVNIPTPAFYAKLQATPKLAVDGYYQFKFAPNAYPACGAFYSGSDYAQPGCNALTLNGTLLSKLARRAIVTTDQQSLANPLDHIQRAADDKPYGGEFGFSLSYLFENIGQVGLFYSDQTSMMSFNQMVRTGPGVFLPAAANQGKAAPTGIAGQFRRAYPDHIHMYGVNFRTRLPDGTGIYSELTYRPNQPVAWNGADFLYGVLAGTGPLGYLATTPAGYVARGYDTFGSSQFNLGASKALGRLLGGEARLSAEASLKHLSGLPDAYVMRYGRVGFGQAPSISSPSCSGDALNCARDGFVTANAWGWRAKFEEHYYGALPGLDLMPSLALGYDVKGYSHDGQFMQGRRSALWRLQGEYRKRYQFELLYLKTAGGDYNTLQDRSLSMISAGIKF</sequence>
<dbReference type="InterPro" id="IPR010727">
    <property type="entry name" value="DUF1302"/>
</dbReference>
<protein>
    <submittedName>
        <fullName evidence="2">DUF1302 domain-containing protein</fullName>
    </submittedName>
</protein>
<feature type="chain" id="PRO_5017021659" evidence="1">
    <location>
        <begin position="22"/>
        <end position="605"/>
    </location>
</feature>
<dbReference type="Proteomes" id="UP000252038">
    <property type="component" value="Chromosome"/>
</dbReference>
<dbReference type="AlphaFoldDB" id="A0A344UCH3"/>
<dbReference type="KEGG" id="chrb:DK843_00770"/>
<evidence type="ECO:0000256" key="1">
    <source>
        <dbReference type="SAM" id="SignalP"/>
    </source>
</evidence>
<evidence type="ECO:0000313" key="2">
    <source>
        <dbReference type="EMBL" id="AXE32971.1"/>
    </source>
</evidence>
<proteinExistence type="predicted"/>
<reference evidence="2 3" key="1">
    <citation type="submission" date="2018-05" db="EMBL/GenBank/DDBJ databases">
        <title>Genome sequencing, assembly and analysis of the novel insecticidal bacterium, Chromobacterium phragmitis.</title>
        <authorList>
            <person name="Sparks M.E."/>
            <person name="Blackburn M.B."/>
            <person name="Gundersen-Rindal D.E."/>
        </authorList>
    </citation>
    <scope>NUCLEOTIDE SEQUENCE [LARGE SCALE GENOMIC DNA]</scope>
    <source>
        <strain evidence="2">IIBBL 274-1</strain>
    </source>
</reference>